<proteinExistence type="predicted"/>
<organism evidence="1 2">
    <name type="scientific">Planktothrix tepida PCC 9214</name>
    <dbReference type="NCBI Taxonomy" id="671072"/>
    <lineage>
        <taxon>Bacteria</taxon>
        <taxon>Bacillati</taxon>
        <taxon>Cyanobacteriota</taxon>
        <taxon>Cyanophyceae</taxon>
        <taxon>Oscillatoriophycideae</taxon>
        <taxon>Oscillatoriales</taxon>
        <taxon>Microcoleaceae</taxon>
        <taxon>Planktothrix</taxon>
    </lineage>
</organism>
<sequence length="57" mass="6138">MCLSMGCNMKVELSLGNFCNQSSLYPTGDVKSNALEIGNFSVWASSDNPPAKTLPRL</sequence>
<dbReference type="EMBL" id="CZDF01000174">
    <property type="protein sequence ID" value="CUR35427.1"/>
    <property type="molecule type" value="Genomic_DNA"/>
</dbReference>
<evidence type="ECO:0000313" key="1">
    <source>
        <dbReference type="EMBL" id="CUR35427.1"/>
    </source>
</evidence>
<reference evidence="2" key="1">
    <citation type="submission" date="2015-10" db="EMBL/GenBank/DDBJ databases">
        <authorList>
            <person name="Regsiter A."/>
            <person name="william w."/>
        </authorList>
    </citation>
    <scope>NUCLEOTIDE SEQUENCE [LARGE SCALE GENOMIC DNA]</scope>
</reference>
<dbReference type="STRING" id="671072.PL9214670053"/>
<dbReference type="Proteomes" id="UP000184315">
    <property type="component" value="Unassembled WGS sequence"/>
</dbReference>
<name>A0A1J1LS46_9CYAN</name>
<evidence type="ECO:0000313" key="2">
    <source>
        <dbReference type="Proteomes" id="UP000184315"/>
    </source>
</evidence>
<dbReference type="AlphaFoldDB" id="A0A1J1LS46"/>
<accession>A0A1J1LS46</accession>
<protein>
    <submittedName>
        <fullName evidence="1">Uncharacterized protein</fullName>
    </submittedName>
</protein>
<keyword evidence="2" id="KW-1185">Reference proteome</keyword>
<gene>
    <name evidence="1" type="ORF">PL9214670053</name>
</gene>